<organism evidence="4 5">
    <name type="scientific">Pontiella desulfatans</name>
    <dbReference type="NCBI Taxonomy" id="2750659"/>
    <lineage>
        <taxon>Bacteria</taxon>
        <taxon>Pseudomonadati</taxon>
        <taxon>Kiritimatiellota</taxon>
        <taxon>Kiritimatiellia</taxon>
        <taxon>Kiritimatiellales</taxon>
        <taxon>Pontiellaceae</taxon>
        <taxon>Pontiella</taxon>
    </lineage>
</organism>
<keyword evidence="2" id="KW-1133">Transmembrane helix</keyword>
<keyword evidence="2" id="KW-0472">Membrane</keyword>
<dbReference type="EMBL" id="CAAHFG010000002">
    <property type="protein sequence ID" value="VGO14988.1"/>
    <property type="molecule type" value="Genomic_DNA"/>
</dbReference>
<dbReference type="InterPro" id="IPR025645">
    <property type="entry name" value="DUF4349"/>
</dbReference>
<evidence type="ECO:0000313" key="4">
    <source>
        <dbReference type="EMBL" id="VGO14988.1"/>
    </source>
</evidence>
<evidence type="ECO:0000313" key="5">
    <source>
        <dbReference type="Proteomes" id="UP000366872"/>
    </source>
</evidence>
<feature type="transmembrane region" description="Helical" evidence="2">
    <location>
        <begin position="234"/>
        <end position="260"/>
    </location>
</feature>
<name>A0A6C2U4J7_PONDE</name>
<keyword evidence="1" id="KW-0175">Coiled coil</keyword>
<evidence type="ECO:0000256" key="1">
    <source>
        <dbReference type="SAM" id="Coils"/>
    </source>
</evidence>
<dbReference type="Proteomes" id="UP000366872">
    <property type="component" value="Unassembled WGS sequence"/>
</dbReference>
<feature type="coiled-coil region" evidence="1">
    <location>
        <begin position="172"/>
        <end position="199"/>
    </location>
</feature>
<reference evidence="4 5" key="1">
    <citation type="submission" date="2019-04" db="EMBL/GenBank/DDBJ databases">
        <authorList>
            <person name="Van Vliet M D."/>
        </authorList>
    </citation>
    <scope>NUCLEOTIDE SEQUENCE [LARGE SCALE GENOMIC DNA]</scope>
    <source>
        <strain evidence="4 5">F1</strain>
    </source>
</reference>
<dbReference type="Pfam" id="PF14257">
    <property type="entry name" value="DUF4349"/>
    <property type="match status" value="1"/>
</dbReference>
<keyword evidence="5" id="KW-1185">Reference proteome</keyword>
<proteinExistence type="predicted"/>
<evidence type="ECO:0000256" key="2">
    <source>
        <dbReference type="SAM" id="Phobius"/>
    </source>
</evidence>
<sequence>MKKRTIIILSILLILIPALFVVIKGSLVMHSVVHKEEKRFCPPAPIDLVQPKDRKLIKTGDLSFECANLGETRREIEAAVKQHGGFIVNERLYHGYNKKTSNQALKIRVPSERFDALVADISKGAQRVDQRTIVIEDVTEQYIDTETRLAVKCQLETRYRELLTEAKTVKDILSIEEQLATLREDIESAEGKLKRLDDQVALSTLDVTYYVSLDESPEFARYFRNGLGNGWENLVWFFVGLLNIWPFILIVVLLVGGFIYRKKRKTN</sequence>
<gene>
    <name evidence="4" type="ORF">PDESU_03568</name>
</gene>
<dbReference type="AlphaFoldDB" id="A0A6C2U4J7"/>
<accession>A0A6C2U4J7</accession>
<feature type="domain" description="DUF4349" evidence="3">
    <location>
        <begin position="54"/>
        <end position="257"/>
    </location>
</feature>
<protein>
    <recommendedName>
        <fullName evidence="3">DUF4349 domain-containing protein</fullName>
    </recommendedName>
</protein>
<keyword evidence="2" id="KW-0812">Transmembrane</keyword>
<dbReference type="RefSeq" id="WP_136080604.1">
    <property type="nucleotide sequence ID" value="NZ_CAAHFG010000002.1"/>
</dbReference>
<evidence type="ECO:0000259" key="3">
    <source>
        <dbReference type="Pfam" id="PF14257"/>
    </source>
</evidence>